<evidence type="ECO:0000313" key="5">
    <source>
        <dbReference type="Proteomes" id="UP000051461"/>
    </source>
</evidence>
<dbReference type="Gene3D" id="3.30.300.30">
    <property type="match status" value="1"/>
</dbReference>
<dbReference type="PANTHER" id="PTHR43201:SF5">
    <property type="entry name" value="MEDIUM-CHAIN ACYL-COA LIGASE ACSF2, MITOCHONDRIAL"/>
    <property type="match status" value="1"/>
</dbReference>
<evidence type="ECO:0000256" key="1">
    <source>
        <dbReference type="ARBA" id="ARBA00006432"/>
    </source>
</evidence>
<name>A0A0R1H3F7_9LACO</name>
<keyword evidence="2" id="KW-0436">Ligase</keyword>
<dbReference type="Gene3D" id="3.40.50.12780">
    <property type="entry name" value="N-terminal domain of ligase-like"/>
    <property type="match status" value="1"/>
</dbReference>
<dbReference type="GO" id="GO:0031956">
    <property type="term" value="F:medium-chain fatty acid-CoA ligase activity"/>
    <property type="evidence" value="ECO:0007669"/>
    <property type="project" value="TreeGrafter"/>
</dbReference>
<reference evidence="4 5" key="1">
    <citation type="journal article" date="2015" name="Genome Announc.">
        <title>Expanding the biotechnology potential of lactobacilli through comparative genomics of 213 strains and associated genera.</title>
        <authorList>
            <person name="Sun Z."/>
            <person name="Harris H.M."/>
            <person name="McCann A."/>
            <person name="Guo C."/>
            <person name="Argimon S."/>
            <person name="Zhang W."/>
            <person name="Yang X."/>
            <person name="Jeffery I.B."/>
            <person name="Cooney J.C."/>
            <person name="Kagawa T.F."/>
            <person name="Liu W."/>
            <person name="Song Y."/>
            <person name="Salvetti E."/>
            <person name="Wrobel A."/>
            <person name="Rasinkangas P."/>
            <person name="Parkhill J."/>
            <person name="Rea M.C."/>
            <person name="O'Sullivan O."/>
            <person name="Ritari J."/>
            <person name="Douillard F.P."/>
            <person name="Paul Ross R."/>
            <person name="Yang R."/>
            <person name="Briner A.E."/>
            <person name="Felis G.E."/>
            <person name="de Vos W.M."/>
            <person name="Barrangou R."/>
            <person name="Klaenhammer T.R."/>
            <person name="Caufield P.W."/>
            <person name="Cui Y."/>
            <person name="Zhang H."/>
            <person name="O'Toole P.W."/>
        </authorList>
    </citation>
    <scope>NUCLEOTIDE SEQUENCE [LARGE SCALE GENOMIC DNA]</scope>
    <source>
        <strain evidence="4 5">DSM 20003</strain>
    </source>
</reference>
<protein>
    <recommendedName>
        <fullName evidence="3">AMP-dependent synthetase/ligase domain-containing protein</fullName>
    </recommendedName>
</protein>
<dbReference type="PANTHER" id="PTHR43201">
    <property type="entry name" value="ACYL-COA SYNTHETASE"/>
    <property type="match status" value="1"/>
</dbReference>
<dbReference type="AlphaFoldDB" id="A0A0R1H3F7"/>
<accession>A0A0R1H3F7</accession>
<dbReference type="InterPro" id="IPR020845">
    <property type="entry name" value="AMP-binding_CS"/>
</dbReference>
<sequence length="411" mass="44824">MKGTQALALRTTTTAVTYAQLYRQALTASKQLATMTAQVIVIPMARTIQTVVQVVACQLSQRPFVPVAPDVSQRQLQAVAAHFRSTFVWGTIGQRFQGRSEAGALPPDTLFVGFTSGTTGAPKGFVRNCASWQASFQAFQQVFHLPMAPVMVLTPLHYSLGLYALLQSLHAGQCFWLDVTQLATAPPHSLVFAVPAVVQYQLAACSSKTLTVVLGGEQVTPTLRTAFYQKLPASRLFDFYGASETSFIAANLHRLPPAQVVGRLFPKVQVRLTHGTDQGCGEIEICSPQNFQGYWQAGRFRPATTWVATGDIGCWAGEQLMVCGRRDRRINRKGEKIFPEQLVLRLQQHPAIAAVRITGATRVTATIVWQGTPLTVTAINQFLAQQPGRKVKIDQLITVDQLPHAASGKGI</sequence>
<gene>
    <name evidence="4" type="ORF">FC07_GL002811</name>
</gene>
<dbReference type="OrthoDB" id="9765680at2"/>
<keyword evidence="5" id="KW-1185">Reference proteome</keyword>
<comment type="similarity">
    <text evidence="1">Belongs to the ATP-dependent AMP-binding enzyme family.</text>
</comment>
<dbReference type="EMBL" id="AZDA01000046">
    <property type="protein sequence ID" value="KRK39091.1"/>
    <property type="molecule type" value="Genomic_DNA"/>
</dbReference>
<feature type="domain" description="AMP-dependent synthetase/ligase" evidence="3">
    <location>
        <begin position="106"/>
        <end position="295"/>
    </location>
</feature>
<dbReference type="PATRIC" id="fig|1423726.3.peg.2920"/>
<evidence type="ECO:0000259" key="3">
    <source>
        <dbReference type="Pfam" id="PF00501"/>
    </source>
</evidence>
<dbReference type="Proteomes" id="UP000051461">
    <property type="component" value="Unassembled WGS sequence"/>
</dbReference>
<dbReference type="PROSITE" id="PS00455">
    <property type="entry name" value="AMP_BINDING"/>
    <property type="match status" value="1"/>
</dbReference>
<dbReference type="InterPro" id="IPR000873">
    <property type="entry name" value="AMP-dep_synth/lig_dom"/>
</dbReference>
<comment type="caution">
    <text evidence="4">The sequence shown here is derived from an EMBL/GenBank/DDBJ whole genome shotgun (WGS) entry which is preliminary data.</text>
</comment>
<dbReference type="SUPFAM" id="SSF56801">
    <property type="entry name" value="Acetyl-CoA synthetase-like"/>
    <property type="match status" value="1"/>
</dbReference>
<evidence type="ECO:0000313" key="4">
    <source>
        <dbReference type="EMBL" id="KRK39091.1"/>
    </source>
</evidence>
<evidence type="ECO:0000256" key="2">
    <source>
        <dbReference type="ARBA" id="ARBA00022598"/>
    </source>
</evidence>
<dbReference type="GO" id="GO:0006631">
    <property type="term" value="P:fatty acid metabolic process"/>
    <property type="evidence" value="ECO:0007669"/>
    <property type="project" value="TreeGrafter"/>
</dbReference>
<dbReference type="InterPro" id="IPR045851">
    <property type="entry name" value="AMP-bd_C_sf"/>
</dbReference>
<organism evidence="4 5">
    <name type="scientific">Loigolactobacillus bifermentans DSM 20003</name>
    <dbReference type="NCBI Taxonomy" id="1423726"/>
    <lineage>
        <taxon>Bacteria</taxon>
        <taxon>Bacillati</taxon>
        <taxon>Bacillota</taxon>
        <taxon>Bacilli</taxon>
        <taxon>Lactobacillales</taxon>
        <taxon>Lactobacillaceae</taxon>
        <taxon>Loigolactobacillus</taxon>
    </lineage>
</organism>
<dbReference type="InterPro" id="IPR042099">
    <property type="entry name" value="ANL_N_sf"/>
</dbReference>
<dbReference type="STRING" id="1423726.FC07_GL002811"/>
<proteinExistence type="inferred from homology"/>
<dbReference type="RefSeq" id="WP_057904467.1">
    <property type="nucleotide sequence ID" value="NZ_AZDA01000046.1"/>
</dbReference>
<dbReference type="Pfam" id="PF00501">
    <property type="entry name" value="AMP-binding"/>
    <property type="match status" value="1"/>
</dbReference>